<dbReference type="AlphaFoldDB" id="A0ABC8QYT4"/>
<keyword evidence="4" id="KW-0479">Metal-binding</keyword>
<keyword evidence="7" id="KW-0460">Magnesium</keyword>
<dbReference type="InterPro" id="IPR014720">
    <property type="entry name" value="dsRBD_dom"/>
</dbReference>
<comment type="cofactor">
    <cofactor evidence="2">
        <name>Mg(2+)</name>
        <dbReference type="ChEBI" id="CHEBI:18420"/>
    </cofactor>
</comment>
<keyword evidence="6" id="KW-0378">Hydrolase</keyword>
<evidence type="ECO:0008006" key="14">
    <source>
        <dbReference type="Google" id="ProtNLM"/>
    </source>
</evidence>
<name>A0ABC8QYT4_9AQUA</name>
<evidence type="ECO:0000256" key="4">
    <source>
        <dbReference type="ARBA" id="ARBA00022723"/>
    </source>
</evidence>
<keyword evidence="5" id="KW-0255">Endonuclease</keyword>
<dbReference type="InterPro" id="IPR036389">
    <property type="entry name" value="RNase_III_sf"/>
</dbReference>
<evidence type="ECO:0000256" key="2">
    <source>
        <dbReference type="ARBA" id="ARBA00001946"/>
    </source>
</evidence>
<sequence>MMGEHDDQQSKYLEWVKEYIRDNAFEPRRWTAPGQRSIHLSPCDHGVDTLEVPLDSQFHTEDTKVVVGKCCDRGHRWIGSKTISDCVEALIGAYYVGGGLVAALRLMKWLGMDAELEPTVVDEAIKSASLHSYITKAKEIETLESKLGYTFCVKGLLLEAITHASEQELGIDYCYQRLEFLGDSVLDILITWYLYQSHTDIDPGELTDLRSASVNNDSFAHAAVKQNLHHHLQHCSGILLSQITDFAKSVSGSCSTRKSLQNTKGPKALGDIVESIAGAILIDTKLNLDEVWRIFCTLLSPIVTPDNLELPPLRELIELCDSLGYFIKETCTLKGDIVHAELRLQLENVLLVGEGFGQSRKAAKGQAALHLLKDLESRGISYSKRRKHDLDNVCVSSSPCSGNHISIQKFDQESSEPIALKKQKTSQLHLESTKGPPFNNDCSKEVGSSNKLGIPVLPSINMKKGGPRTSLYDLCKRLQWPMPTFESTEHKSRSPIEFGEGFERRKGFNSYVSRITLTIPDFGVLELTGDQRADKKSSFDSAALLMLFELKRQGKLIIGET</sequence>
<organism evidence="12 13">
    <name type="scientific">Ilex paraguariensis</name>
    <name type="common">yerba mate</name>
    <dbReference type="NCBI Taxonomy" id="185542"/>
    <lineage>
        <taxon>Eukaryota</taxon>
        <taxon>Viridiplantae</taxon>
        <taxon>Streptophyta</taxon>
        <taxon>Embryophyta</taxon>
        <taxon>Tracheophyta</taxon>
        <taxon>Spermatophyta</taxon>
        <taxon>Magnoliopsida</taxon>
        <taxon>eudicotyledons</taxon>
        <taxon>Gunneridae</taxon>
        <taxon>Pentapetalae</taxon>
        <taxon>asterids</taxon>
        <taxon>campanulids</taxon>
        <taxon>Aquifoliales</taxon>
        <taxon>Aquifoliaceae</taxon>
        <taxon>Ilex</taxon>
    </lineage>
</organism>
<comment type="caution">
    <text evidence="12">The sequence shown here is derived from an EMBL/GenBank/DDBJ whole genome shotgun (WGS) entry which is preliminary data.</text>
</comment>
<dbReference type="SUPFAM" id="SSF69065">
    <property type="entry name" value="RNase III domain-like"/>
    <property type="match status" value="2"/>
</dbReference>
<evidence type="ECO:0000256" key="1">
    <source>
        <dbReference type="ARBA" id="ARBA00001936"/>
    </source>
</evidence>
<dbReference type="CDD" id="cd00593">
    <property type="entry name" value="RIBOc"/>
    <property type="match status" value="1"/>
</dbReference>
<dbReference type="PANTHER" id="PTHR14950">
    <property type="entry name" value="DICER-RELATED"/>
    <property type="match status" value="1"/>
</dbReference>
<evidence type="ECO:0000256" key="3">
    <source>
        <dbReference type="ARBA" id="ARBA00022722"/>
    </source>
</evidence>
<evidence type="ECO:0000259" key="11">
    <source>
        <dbReference type="PROSITE" id="PS50142"/>
    </source>
</evidence>
<feature type="domain" description="RNase III" evidence="11">
    <location>
        <begin position="140"/>
        <end position="285"/>
    </location>
</feature>
<dbReference type="PROSITE" id="PS50137">
    <property type="entry name" value="DS_RBD"/>
    <property type="match status" value="1"/>
</dbReference>
<evidence type="ECO:0000256" key="9">
    <source>
        <dbReference type="PROSITE-ProRule" id="PRU00266"/>
    </source>
</evidence>
<comment type="cofactor">
    <cofactor evidence="1">
        <name>Mn(2+)</name>
        <dbReference type="ChEBI" id="CHEBI:29035"/>
    </cofactor>
</comment>
<evidence type="ECO:0000256" key="8">
    <source>
        <dbReference type="ARBA" id="ARBA00022884"/>
    </source>
</evidence>
<keyword evidence="3" id="KW-0540">Nuclease</keyword>
<protein>
    <recommendedName>
        <fullName evidence="14">Dicer-like 3</fullName>
    </recommendedName>
</protein>
<evidence type="ECO:0000259" key="10">
    <source>
        <dbReference type="PROSITE" id="PS50137"/>
    </source>
</evidence>
<evidence type="ECO:0000256" key="7">
    <source>
        <dbReference type="ARBA" id="ARBA00022842"/>
    </source>
</evidence>
<evidence type="ECO:0000313" key="12">
    <source>
        <dbReference type="EMBL" id="CAK9137650.1"/>
    </source>
</evidence>
<evidence type="ECO:0000256" key="6">
    <source>
        <dbReference type="ARBA" id="ARBA00022801"/>
    </source>
</evidence>
<accession>A0ABC8QYT4</accession>
<dbReference type="FunFam" id="1.10.1520.10:FF:000004">
    <property type="entry name" value="Endoribonuclease dicer-like 1"/>
    <property type="match status" value="1"/>
</dbReference>
<dbReference type="InterPro" id="IPR000999">
    <property type="entry name" value="RNase_III_dom"/>
</dbReference>
<reference evidence="12 13" key="1">
    <citation type="submission" date="2024-02" db="EMBL/GenBank/DDBJ databases">
        <authorList>
            <person name="Vignale AGUSTIN F."/>
            <person name="Sosa J E."/>
            <person name="Modenutti C."/>
        </authorList>
    </citation>
    <scope>NUCLEOTIDE SEQUENCE [LARGE SCALE GENOMIC DNA]</scope>
</reference>
<dbReference type="GO" id="GO:0004519">
    <property type="term" value="F:endonuclease activity"/>
    <property type="evidence" value="ECO:0007669"/>
    <property type="project" value="UniProtKB-KW"/>
</dbReference>
<keyword evidence="8 9" id="KW-0694">RNA-binding</keyword>
<keyword evidence="13" id="KW-1185">Reference proteome</keyword>
<gene>
    <name evidence="12" type="ORF">ILEXP_LOCUS4675</name>
</gene>
<dbReference type="Pfam" id="PF00636">
    <property type="entry name" value="Ribonuclease_3"/>
    <property type="match status" value="1"/>
</dbReference>
<dbReference type="Gene3D" id="3.30.160.20">
    <property type="match status" value="1"/>
</dbReference>
<dbReference type="Gene3D" id="1.10.1520.10">
    <property type="entry name" value="Ribonuclease III domain"/>
    <property type="match status" value="2"/>
</dbReference>
<feature type="domain" description="DRBM" evidence="10">
    <location>
        <begin position="344"/>
        <end position="377"/>
    </location>
</feature>
<dbReference type="GO" id="GO:0046872">
    <property type="term" value="F:metal ion binding"/>
    <property type="evidence" value="ECO:0007669"/>
    <property type="project" value="UniProtKB-KW"/>
</dbReference>
<proteinExistence type="predicted"/>
<dbReference type="GO" id="GO:0003723">
    <property type="term" value="F:RNA binding"/>
    <property type="evidence" value="ECO:0007669"/>
    <property type="project" value="UniProtKB-UniRule"/>
</dbReference>
<dbReference type="PROSITE" id="PS00517">
    <property type="entry name" value="RNASE_3_1"/>
    <property type="match status" value="1"/>
</dbReference>
<dbReference type="Proteomes" id="UP001642360">
    <property type="component" value="Unassembled WGS sequence"/>
</dbReference>
<dbReference type="PANTHER" id="PTHR14950:SF46">
    <property type="entry name" value="ENDORIBONUCLEASE DICER HOMOLOG 3"/>
    <property type="match status" value="1"/>
</dbReference>
<dbReference type="GO" id="GO:0016787">
    <property type="term" value="F:hydrolase activity"/>
    <property type="evidence" value="ECO:0007669"/>
    <property type="project" value="UniProtKB-KW"/>
</dbReference>
<dbReference type="EMBL" id="CAUOFW020000831">
    <property type="protein sequence ID" value="CAK9137650.1"/>
    <property type="molecule type" value="Genomic_DNA"/>
</dbReference>
<dbReference type="PROSITE" id="PS50142">
    <property type="entry name" value="RNASE_3_2"/>
    <property type="match status" value="1"/>
</dbReference>
<evidence type="ECO:0000256" key="5">
    <source>
        <dbReference type="ARBA" id="ARBA00022759"/>
    </source>
</evidence>
<evidence type="ECO:0000313" key="13">
    <source>
        <dbReference type="Proteomes" id="UP001642360"/>
    </source>
</evidence>
<dbReference type="SMART" id="SM00535">
    <property type="entry name" value="RIBOc"/>
    <property type="match status" value="1"/>
</dbReference>